<accession>Q5WJ26</accession>
<evidence type="ECO:0000313" key="8">
    <source>
        <dbReference type="Proteomes" id="UP000001168"/>
    </source>
</evidence>
<keyword evidence="3 6" id="KW-0812">Transmembrane</keyword>
<evidence type="ECO:0000256" key="1">
    <source>
        <dbReference type="ARBA" id="ARBA00004651"/>
    </source>
</evidence>
<name>Q5WJ26_SHOC1</name>
<reference evidence="7 8" key="2">
    <citation type="journal article" date="1995" name="Appl. Microbiol. Biotechnol.">
        <title>Purification and properties of an alkaline protease from alkalophilic Bacillus sp. KSM-K16.</title>
        <authorList>
            <person name="Kobayashi T."/>
            <person name="Hakamada Y."/>
            <person name="Adachi S."/>
            <person name="Hitomi J."/>
            <person name="Yoshimatsu T."/>
            <person name="Koike K."/>
            <person name="Kawai S."/>
            <person name="Ito S."/>
        </authorList>
    </citation>
    <scope>NUCLEOTIDE SEQUENCE [LARGE SCALE GENOMIC DNA]</scope>
    <source>
        <strain evidence="7 8">KSM-K16</strain>
    </source>
</reference>
<evidence type="ECO:0000256" key="3">
    <source>
        <dbReference type="ARBA" id="ARBA00022692"/>
    </source>
</evidence>
<dbReference type="Proteomes" id="UP000001168">
    <property type="component" value="Chromosome"/>
</dbReference>
<feature type="transmembrane region" description="Helical" evidence="6">
    <location>
        <begin position="98"/>
        <end position="115"/>
    </location>
</feature>
<feature type="transmembrane region" description="Helical" evidence="6">
    <location>
        <begin position="21"/>
        <end position="41"/>
    </location>
</feature>
<feature type="transmembrane region" description="Helical" evidence="6">
    <location>
        <begin position="72"/>
        <end position="92"/>
    </location>
</feature>
<dbReference type="eggNOG" id="COG4603">
    <property type="taxonomic scope" value="Bacteria"/>
</dbReference>
<feature type="transmembrane region" description="Helical" evidence="6">
    <location>
        <begin position="202"/>
        <end position="220"/>
    </location>
</feature>
<reference evidence="7 8" key="1">
    <citation type="journal article" date="1994" name="J. Ferment. Bioeng.">
        <title>Molecular cloning and nucleotide sequence of the gene for an alkaline protease from the alkalophilic Bacillus sp. KSM-K16.</title>
        <authorList>
            <person name="Hakamada Y."/>
            <person name="Kobayashi T."/>
            <person name="Hitomi J."/>
            <person name="Kawai S."/>
            <person name="Ito S."/>
        </authorList>
    </citation>
    <scope>NUCLEOTIDE SEQUENCE [LARGE SCALE GENOMIC DNA]</scope>
    <source>
        <strain evidence="7 8">KSM-K16</strain>
    </source>
</reference>
<dbReference type="GO" id="GO:0022857">
    <property type="term" value="F:transmembrane transporter activity"/>
    <property type="evidence" value="ECO:0007669"/>
    <property type="project" value="InterPro"/>
</dbReference>
<proteinExistence type="predicted"/>
<protein>
    <submittedName>
        <fullName evidence="7">Sugar ABC transporter permease</fullName>
    </submittedName>
</protein>
<keyword evidence="5 6" id="KW-0472">Membrane</keyword>
<dbReference type="GO" id="GO:0005886">
    <property type="term" value="C:plasma membrane"/>
    <property type="evidence" value="ECO:0007669"/>
    <property type="project" value="UniProtKB-SubCell"/>
</dbReference>
<organism evidence="7 8">
    <name type="scientific">Shouchella clausii (strain KSM-K16)</name>
    <name type="common">Alkalihalobacillus clausii</name>
    <dbReference type="NCBI Taxonomy" id="66692"/>
    <lineage>
        <taxon>Bacteria</taxon>
        <taxon>Bacillati</taxon>
        <taxon>Bacillota</taxon>
        <taxon>Bacilli</taxon>
        <taxon>Bacillales</taxon>
        <taxon>Bacillaceae</taxon>
        <taxon>Shouchella</taxon>
    </lineage>
</organism>
<feature type="transmembrane region" description="Helical" evidence="6">
    <location>
        <begin position="122"/>
        <end position="141"/>
    </location>
</feature>
<feature type="transmembrane region" description="Helical" evidence="6">
    <location>
        <begin position="250"/>
        <end position="273"/>
    </location>
</feature>
<keyword evidence="2" id="KW-1003">Cell membrane</keyword>
<reference evidence="7 8" key="5">
    <citation type="journal article" date="2007" name="Extremophiles">
        <title>Intragenomic diversity of the V1 regions of 16S rRNA genes in high-alkaline protease-producing Bacillus clausii spp.</title>
        <authorList>
            <person name="Kageyama Y."/>
            <person name="Takaki Y."/>
            <person name="Shimamura S."/>
            <person name="Nishi S."/>
            <person name="Nogi Y."/>
            <person name="Uchimura K."/>
            <person name="Kobayashi T."/>
            <person name="Hitomi J."/>
            <person name="Ozaki K."/>
            <person name="Kawai S."/>
            <person name="Ito S."/>
            <person name="Horikoshi K."/>
        </authorList>
    </citation>
    <scope>NUCLEOTIDE SEQUENCE [LARGE SCALE GENOMIC DNA]</scope>
    <source>
        <strain evidence="7 8">KSM-K16</strain>
    </source>
</reference>
<evidence type="ECO:0000256" key="5">
    <source>
        <dbReference type="ARBA" id="ARBA00023136"/>
    </source>
</evidence>
<reference evidence="8" key="4">
    <citation type="submission" date="2003-10" db="EMBL/GenBank/DDBJ databases">
        <title>The complete genome sequence of the alkaliphilic Bacillus clausii KSM-K16.</title>
        <authorList>
            <person name="Takaki Y."/>
            <person name="Kageyama Y."/>
            <person name="Shimamura S."/>
            <person name="Suzuki H."/>
            <person name="Nishi S."/>
            <person name="Hatada Y."/>
            <person name="Kawai S."/>
            <person name="Ito S."/>
            <person name="Horikoshi K."/>
        </authorList>
    </citation>
    <scope>NUCLEOTIDE SEQUENCE [LARGE SCALE GENOMIC DNA]</scope>
    <source>
        <strain evidence="8">KSM-K16</strain>
    </source>
</reference>
<sequence>MKKEWKQVNLNKLLAGKAMHIAIPLFAILLGLLVGAIVMIITGHNPIEAYGALVAGIFGSSYYFGEMIRTMTPLILGGLAVAFAYRTGLFNIGVEGQLIVGWLASVYVGAAFEAPMAIHLPLSIAAAAVAGALWALVPGILKAKLHVHEVIVSIMMNYIALYTANAIIRTYLLIPGERTESIYPSASLASPFFQSLTEYSRLHYGFLIAVAACLFMWFFLWKTTAGYELRAVGLNANASTYAGMNVSRNIILSMAISGAFAGLAGAAEGLGTFGYMSILSGFTGVGFEGIAVALLGANTALGVFLSAFLFGGLKTGALTMNQQTDVPTELISIVIALIIFFVASSYVVRLMLLKRKKGDK</sequence>
<dbReference type="PANTHER" id="PTHR47089:SF1">
    <property type="entry name" value="GUANOSINE ABC TRANSPORTER PERMEASE PROTEIN NUPP"/>
    <property type="match status" value="1"/>
</dbReference>
<dbReference type="HOGENOM" id="CLU_040769_0_1_9"/>
<feature type="transmembrane region" description="Helical" evidence="6">
    <location>
        <begin position="147"/>
        <end position="168"/>
    </location>
</feature>
<evidence type="ECO:0000256" key="4">
    <source>
        <dbReference type="ARBA" id="ARBA00022989"/>
    </source>
</evidence>
<gene>
    <name evidence="7" type="ordered locus">ABC1091</name>
</gene>
<dbReference type="EMBL" id="AP006627">
    <property type="protein sequence ID" value="BAD63629.1"/>
    <property type="molecule type" value="Genomic_DNA"/>
</dbReference>
<reference evidence="7 8" key="3">
    <citation type="journal article" date="1997" name="Protein Eng.">
        <title>High-resolution crystal structure of M-protease: phylogeny aided analysis of the high-alkaline adaptation mechanism.</title>
        <authorList>
            <person name="Shirai T."/>
            <person name="Suzuki A."/>
            <person name="Yamane T."/>
            <person name="Ashida T."/>
            <person name="Kobayashi T."/>
            <person name="Ito S."/>
        </authorList>
    </citation>
    <scope>NUCLEOTIDE SEQUENCE [LARGE SCALE GENOMIC DNA]</scope>
    <source>
        <strain evidence="7 8">KSM-K16</strain>
    </source>
</reference>
<evidence type="ECO:0000256" key="2">
    <source>
        <dbReference type="ARBA" id="ARBA00022475"/>
    </source>
</evidence>
<dbReference type="KEGG" id="bcl:ABC1091"/>
<keyword evidence="8" id="KW-1185">Reference proteome</keyword>
<comment type="subcellular location">
    <subcellularLocation>
        <location evidence="1">Cell membrane</location>
        <topology evidence="1">Multi-pass membrane protein</topology>
    </subcellularLocation>
</comment>
<evidence type="ECO:0000313" key="7">
    <source>
        <dbReference type="EMBL" id="BAD63629.1"/>
    </source>
</evidence>
<keyword evidence="4 6" id="KW-1133">Transmembrane helix</keyword>
<dbReference type="CDD" id="cd06580">
    <property type="entry name" value="TM_PBP1_transp_TpRbsC_like"/>
    <property type="match status" value="1"/>
</dbReference>
<dbReference type="InterPro" id="IPR001851">
    <property type="entry name" value="ABC_transp_permease"/>
</dbReference>
<dbReference type="Pfam" id="PF02653">
    <property type="entry name" value="BPD_transp_2"/>
    <property type="match status" value="1"/>
</dbReference>
<evidence type="ECO:0000256" key="6">
    <source>
        <dbReference type="SAM" id="Phobius"/>
    </source>
</evidence>
<dbReference type="STRING" id="66692.ABC1091"/>
<dbReference type="AlphaFoldDB" id="Q5WJ26"/>
<feature type="transmembrane region" description="Helical" evidence="6">
    <location>
        <begin position="285"/>
        <end position="310"/>
    </location>
</feature>
<dbReference type="PANTHER" id="PTHR47089">
    <property type="entry name" value="ABC TRANSPORTER, PERMEASE PROTEIN"/>
    <property type="match status" value="1"/>
</dbReference>
<feature type="transmembrane region" description="Helical" evidence="6">
    <location>
        <begin position="330"/>
        <end position="352"/>
    </location>
</feature>